<comment type="subcellular location">
    <subcellularLocation>
        <location evidence="1">Cell membrane</location>
        <topology evidence="1">Multi-pass membrane protein</topology>
    </subcellularLocation>
</comment>
<dbReference type="AlphaFoldDB" id="A0A7I9V125"/>
<name>A0A7I9V125_9ACTN</name>
<feature type="domain" description="DUF202" evidence="7">
    <location>
        <begin position="22"/>
        <end position="94"/>
    </location>
</feature>
<keyword evidence="4 6" id="KW-1133">Transmembrane helix</keyword>
<comment type="caution">
    <text evidence="8">The sequence shown here is derived from an EMBL/GenBank/DDBJ whole genome shotgun (WGS) entry which is preliminary data.</text>
</comment>
<dbReference type="Pfam" id="PF02656">
    <property type="entry name" value="DUF202"/>
    <property type="match status" value="1"/>
</dbReference>
<dbReference type="PANTHER" id="PTHR34187:SF2">
    <property type="entry name" value="DUF202 DOMAIN-CONTAINING PROTEIN"/>
    <property type="match status" value="1"/>
</dbReference>
<keyword evidence="2" id="KW-1003">Cell membrane</keyword>
<evidence type="ECO:0000256" key="5">
    <source>
        <dbReference type="ARBA" id="ARBA00023136"/>
    </source>
</evidence>
<evidence type="ECO:0000313" key="8">
    <source>
        <dbReference type="EMBL" id="GED98886.1"/>
    </source>
</evidence>
<dbReference type="InterPro" id="IPR003807">
    <property type="entry name" value="DUF202"/>
</dbReference>
<dbReference type="OrthoDB" id="582337at2"/>
<feature type="transmembrane region" description="Helical" evidence="6">
    <location>
        <begin position="33"/>
        <end position="52"/>
    </location>
</feature>
<organism evidence="8 9">
    <name type="scientific">Gordonia crocea</name>
    <dbReference type="NCBI Taxonomy" id="589162"/>
    <lineage>
        <taxon>Bacteria</taxon>
        <taxon>Bacillati</taxon>
        <taxon>Actinomycetota</taxon>
        <taxon>Actinomycetes</taxon>
        <taxon>Mycobacteriales</taxon>
        <taxon>Gordoniaceae</taxon>
        <taxon>Gordonia</taxon>
    </lineage>
</organism>
<evidence type="ECO:0000259" key="7">
    <source>
        <dbReference type="Pfam" id="PF02656"/>
    </source>
</evidence>
<protein>
    <recommendedName>
        <fullName evidence="7">DUF202 domain-containing protein</fullName>
    </recommendedName>
</protein>
<keyword evidence="3 6" id="KW-0812">Transmembrane</keyword>
<accession>A0A7I9V125</accession>
<dbReference type="Proteomes" id="UP000444980">
    <property type="component" value="Unassembled WGS sequence"/>
</dbReference>
<evidence type="ECO:0000313" key="9">
    <source>
        <dbReference type="Proteomes" id="UP000444980"/>
    </source>
</evidence>
<keyword evidence="9" id="KW-1185">Reference proteome</keyword>
<dbReference type="RefSeq" id="WP_161928247.1">
    <property type="nucleotide sequence ID" value="NZ_BJOU01000011.1"/>
</dbReference>
<evidence type="ECO:0000256" key="6">
    <source>
        <dbReference type="SAM" id="Phobius"/>
    </source>
</evidence>
<evidence type="ECO:0000256" key="3">
    <source>
        <dbReference type="ARBA" id="ARBA00022692"/>
    </source>
</evidence>
<evidence type="ECO:0000256" key="2">
    <source>
        <dbReference type="ARBA" id="ARBA00022475"/>
    </source>
</evidence>
<dbReference type="EMBL" id="BJOU01000011">
    <property type="protein sequence ID" value="GED98886.1"/>
    <property type="molecule type" value="Genomic_DNA"/>
</dbReference>
<evidence type="ECO:0000256" key="1">
    <source>
        <dbReference type="ARBA" id="ARBA00004651"/>
    </source>
</evidence>
<dbReference type="InterPro" id="IPR052053">
    <property type="entry name" value="IM_YidH-like"/>
</dbReference>
<gene>
    <name evidence="8" type="ORF">nbrc107697_29250</name>
</gene>
<reference evidence="9" key="1">
    <citation type="submission" date="2019-06" db="EMBL/GenBank/DDBJ databases">
        <title>Gordonia isolated from sludge of a wastewater treatment plant.</title>
        <authorList>
            <person name="Tamura T."/>
            <person name="Aoyama K."/>
            <person name="Kang Y."/>
            <person name="Saito S."/>
            <person name="Akiyama N."/>
            <person name="Yazawa K."/>
            <person name="Gonoi T."/>
            <person name="Mikami Y."/>
        </authorList>
    </citation>
    <scope>NUCLEOTIDE SEQUENCE [LARGE SCALE GENOMIC DNA]</scope>
    <source>
        <strain evidence="9">NBRC 107697</strain>
    </source>
</reference>
<feature type="transmembrane region" description="Helical" evidence="6">
    <location>
        <begin position="106"/>
        <end position="127"/>
    </location>
</feature>
<dbReference type="GO" id="GO:0005886">
    <property type="term" value="C:plasma membrane"/>
    <property type="evidence" value="ECO:0007669"/>
    <property type="project" value="UniProtKB-SubCell"/>
</dbReference>
<proteinExistence type="predicted"/>
<evidence type="ECO:0000256" key="4">
    <source>
        <dbReference type="ARBA" id="ARBA00022989"/>
    </source>
</evidence>
<dbReference type="PANTHER" id="PTHR34187">
    <property type="entry name" value="FGR18P"/>
    <property type="match status" value="1"/>
</dbReference>
<sequence>MTDPTPTGPERPDANTQLAVVRTNLALERTMMAWIRTSTSLIAFGFTIFQFFEYRRAEHHETIASPQVVGMIMIVVGLVALILAWIQHERQRRALRTYDSVLASSLAGLMAALITLFGLVALVIVVWRV</sequence>
<feature type="transmembrane region" description="Helical" evidence="6">
    <location>
        <begin position="64"/>
        <end position="86"/>
    </location>
</feature>
<keyword evidence="5 6" id="KW-0472">Membrane</keyword>